<dbReference type="PANTHER" id="PTHR40255">
    <property type="entry name" value="UPF0093 MEMBRANE PROTEIN SLR1790"/>
    <property type="match status" value="1"/>
</dbReference>
<evidence type="ECO:0000256" key="1">
    <source>
        <dbReference type="ARBA" id="ARBA00004651"/>
    </source>
</evidence>
<feature type="transmembrane region" description="Helical" evidence="14">
    <location>
        <begin position="57"/>
        <end position="78"/>
    </location>
</feature>
<evidence type="ECO:0000256" key="15">
    <source>
        <dbReference type="PIRNR" id="PIRNR004638"/>
    </source>
</evidence>
<accession>A0A1Z4BMJ3</accession>
<keyword evidence="5 14" id="KW-1003">Cell membrane</keyword>
<proteinExistence type="inferred from homology"/>
<keyword evidence="12 14" id="KW-0472">Membrane</keyword>
<dbReference type="PANTHER" id="PTHR40255:SF1">
    <property type="entry name" value="PROTOPORPHYRINOGEN IX OXIDASE"/>
    <property type="match status" value="1"/>
</dbReference>
<dbReference type="GO" id="GO:0046872">
    <property type="term" value="F:metal ion binding"/>
    <property type="evidence" value="ECO:0007669"/>
    <property type="project" value="UniProtKB-UniRule"/>
</dbReference>
<keyword evidence="6 14" id="KW-0349">Heme</keyword>
<dbReference type="PIRSF" id="PIRSF004638">
    <property type="entry name" value="UCP004638"/>
    <property type="match status" value="1"/>
</dbReference>
<name>A0A1Z4BMJ3_9FLAO</name>
<feature type="transmembrane region" description="Helical" evidence="14">
    <location>
        <begin position="129"/>
        <end position="147"/>
    </location>
</feature>
<feature type="binding site" description="axial binding residue" evidence="14">
    <location>
        <position position="11"/>
    </location>
    <ligand>
        <name>heme</name>
        <dbReference type="ChEBI" id="CHEBI:30413"/>
    </ligand>
    <ligandPart>
        <name>Fe</name>
        <dbReference type="ChEBI" id="CHEBI:18248"/>
    </ligandPart>
</feature>
<dbReference type="HAMAP" id="MF_02239">
    <property type="entry name" value="HemJ"/>
    <property type="match status" value="1"/>
</dbReference>
<feature type="transmembrane region" description="Helical" evidence="14">
    <location>
        <begin position="153"/>
        <end position="176"/>
    </location>
</feature>
<dbReference type="EC" id="1.3.99.-" evidence="14 15"/>
<comment type="function">
    <text evidence="14 15">Catalyzes the oxidation of protoporphyrinogen IX to protoporphyrin IX.</text>
</comment>
<evidence type="ECO:0000256" key="5">
    <source>
        <dbReference type="ARBA" id="ARBA00022475"/>
    </source>
</evidence>
<protein>
    <recommendedName>
        <fullName evidence="4 14">Protoporphyrinogen IX oxidase</fullName>
        <shortName evidence="14">PPO</shortName>
        <ecNumber evidence="14 15">1.3.99.-</ecNumber>
    </recommendedName>
</protein>
<comment type="subcellular location">
    <subcellularLocation>
        <location evidence="1 14">Cell membrane</location>
        <topology evidence="1 14">Multi-pass membrane protein</topology>
    </subcellularLocation>
</comment>
<dbReference type="EMBL" id="CP022022">
    <property type="protein sequence ID" value="ASF42458.1"/>
    <property type="molecule type" value="Genomic_DNA"/>
</dbReference>
<evidence type="ECO:0000256" key="6">
    <source>
        <dbReference type="ARBA" id="ARBA00022617"/>
    </source>
</evidence>
<keyword evidence="17" id="KW-1185">Reference proteome</keyword>
<keyword evidence="8 14" id="KW-0479">Metal-binding</keyword>
<feature type="transmembrane region" description="Helical" evidence="14">
    <location>
        <begin position="12"/>
        <end position="30"/>
    </location>
</feature>
<comment type="similarity">
    <text evidence="3 14 15">Belongs to the HemJ family.</text>
</comment>
<dbReference type="RefSeq" id="WP_088593609.1">
    <property type="nucleotide sequence ID" value="NZ_CP022022.1"/>
</dbReference>
<sequence length="181" mass="21292">MMDYLTAKCIHIIFVVSYFAGLFYMVRLFIYHTEALEKEEPERSILHKQFSFMEERLWNIITVPALILMTTTGLYMLYDGGEWTFMRQGWMHVKLLFIAFLLWYHYYSWRIMKRLQAGQATLTSVQLRMLNEVATIILFVVVFAVVLKGVFVAYWYASLLAFVAMGVLIMLVVKLVNKGKN</sequence>
<gene>
    <name evidence="16" type="ORF">CBG49_04875</name>
</gene>
<evidence type="ECO:0000256" key="9">
    <source>
        <dbReference type="ARBA" id="ARBA00022989"/>
    </source>
</evidence>
<evidence type="ECO:0000256" key="11">
    <source>
        <dbReference type="ARBA" id="ARBA00023004"/>
    </source>
</evidence>
<keyword evidence="7 14" id="KW-0812">Transmembrane</keyword>
<dbReference type="InterPro" id="IPR005265">
    <property type="entry name" value="HemJ-like"/>
</dbReference>
<organism evidence="16 17">
    <name type="scientific">Capnocytophaga endodontalis</name>
    <dbReference type="NCBI Taxonomy" id="2708117"/>
    <lineage>
        <taxon>Bacteria</taxon>
        <taxon>Pseudomonadati</taxon>
        <taxon>Bacteroidota</taxon>
        <taxon>Flavobacteriia</taxon>
        <taxon>Flavobacteriales</taxon>
        <taxon>Flavobacteriaceae</taxon>
        <taxon>Capnocytophaga</taxon>
    </lineage>
</organism>
<dbReference type="GO" id="GO:0006782">
    <property type="term" value="P:protoporphyrinogen IX biosynthetic process"/>
    <property type="evidence" value="ECO:0007669"/>
    <property type="project" value="UniProtKB-UniRule"/>
</dbReference>
<feature type="transmembrane region" description="Helical" evidence="14">
    <location>
        <begin position="90"/>
        <end position="109"/>
    </location>
</feature>
<dbReference type="UniPathway" id="UPA00251">
    <property type="reaction ID" value="UER00324"/>
</dbReference>
<evidence type="ECO:0000256" key="4">
    <source>
        <dbReference type="ARBA" id="ARBA00017504"/>
    </source>
</evidence>
<keyword evidence="10 14" id="KW-0560">Oxidoreductase</keyword>
<comment type="subunit">
    <text evidence="14">Homodimer.</text>
</comment>
<evidence type="ECO:0000256" key="3">
    <source>
        <dbReference type="ARBA" id="ARBA00006501"/>
    </source>
</evidence>
<dbReference type="GO" id="GO:0005886">
    <property type="term" value="C:plasma membrane"/>
    <property type="evidence" value="ECO:0007669"/>
    <property type="project" value="UniProtKB-SubCell"/>
</dbReference>
<comment type="catalytic activity">
    <reaction evidence="13 14 15">
        <text>protoporphyrinogen IX + 3 A = protoporphyrin IX + 3 AH2</text>
        <dbReference type="Rhea" id="RHEA:62000"/>
        <dbReference type="ChEBI" id="CHEBI:13193"/>
        <dbReference type="ChEBI" id="CHEBI:17499"/>
        <dbReference type="ChEBI" id="CHEBI:57306"/>
        <dbReference type="ChEBI" id="CHEBI:57307"/>
    </reaction>
</comment>
<evidence type="ECO:0000313" key="17">
    <source>
        <dbReference type="Proteomes" id="UP000197007"/>
    </source>
</evidence>
<evidence type="ECO:0000313" key="16">
    <source>
        <dbReference type="EMBL" id="ASF42458.1"/>
    </source>
</evidence>
<evidence type="ECO:0000256" key="12">
    <source>
        <dbReference type="ARBA" id="ARBA00023136"/>
    </source>
</evidence>
<evidence type="ECO:0000256" key="14">
    <source>
        <dbReference type="HAMAP-Rule" id="MF_02239"/>
    </source>
</evidence>
<evidence type="ECO:0000256" key="8">
    <source>
        <dbReference type="ARBA" id="ARBA00022723"/>
    </source>
</evidence>
<feature type="binding site" description="axial binding residue" evidence="14">
    <location>
        <position position="94"/>
    </location>
    <ligand>
        <name>heme</name>
        <dbReference type="ChEBI" id="CHEBI:30413"/>
    </ligand>
    <ligandPart>
        <name>Fe</name>
        <dbReference type="ChEBI" id="CHEBI:18248"/>
    </ligandPart>
</feature>
<evidence type="ECO:0000256" key="7">
    <source>
        <dbReference type="ARBA" id="ARBA00022692"/>
    </source>
</evidence>
<evidence type="ECO:0000256" key="2">
    <source>
        <dbReference type="ARBA" id="ARBA00005073"/>
    </source>
</evidence>
<comment type="cofactor">
    <cofactor evidence="14 15">
        <name>heme b</name>
        <dbReference type="ChEBI" id="CHEBI:60344"/>
    </cofactor>
    <text evidence="14 15">Binds 1 heme b (iron(II)-protoporphyrin IX) group per subunit.</text>
</comment>
<comment type="pathway">
    <text evidence="2 14 15">Porphyrin-containing compound metabolism; protoporphyrin-IX biosynthesis; protoporphyrin-IX from protoporphyrinogen-IX: step 1/1.</text>
</comment>
<reference evidence="17" key="1">
    <citation type="submission" date="2017-06" db="EMBL/GenBank/DDBJ databases">
        <title>Complete genome sequence of Capnocytophaga sp. KCOM 1579 (=ChDC OS43) isolated from a human refractory periapical abscess lesion.</title>
        <authorList>
            <person name="Kook J.-K."/>
            <person name="Park S.-N."/>
            <person name="Lim Y.K."/>
            <person name="Roh H."/>
        </authorList>
    </citation>
    <scope>NUCLEOTIDE SEQUENCE [LARGE SCALE GENOMIC DNA]</scope>
    <source>
        <strain evidence="17">ChDC OS43</strain>
    </source>
</reference>
<dbReference type="KEGG" id="capn:CBG49_04875"/>
<dbReference type="GO" id="GO:0070818">
    <property type="term" value="F:protoporphyrinogen oxidase activity"/>
    <property type="evidence" value="ECO:0007669"/>
    <property type="project" value="UniProtKB-UniRule"/>
</dbReference>
<dbReference type="Proteomes" id="UP000197007">
    <property type="component" value="Chromosome"/>
</dbReference>
<evidence type="ECO:0000256" key="10">
    <source>
        <dbReference type="ARBA" id="ARBA00023002"/>
    </source>
</evidence>
<dbReference type="AlphaFoldDB" id="A0A1Z4BMJ3"/>
<dbReference type="Pfam" id="PF03653">
    <property type="entry name" value="UPF0093"/>
    <property type="match status" value="1"/>
</dbReference>
<keyword evidence="9 14" id="KW-1133">Transmembrane helix</keyword>
<evidence type="ECO:0000256" key="13">
    <source>
        <dbReference type="ARBA" id="ARBA00048390"/>
    </source>
</evidence>
<keyword evidence="11 14" id="KW-0408">Iron</keyword>